<proteinExistence type="inferred from homology"/>
<evidence type="ECO:0000256" key="5">
    <source>
        <dbReference type="ARBA" id="ARBA00022833"/>
    </source>
</evidence>
<feature type="signal peptide" evidence="8">
    <location>
        <begin position="1"/>
        <end position="19"/>
    </location>
</feature>
<dbReference type="RefSeq" id="WP_343763045.1">
    <property type="nucleotide sequence ID" value="NZ_BAAAFG010000002.1"/>
</dbReference>
<evidence type="ECO:0000256" key="8">
    <source>
        <dbReference type="SAM" id="SignalP"/>
    </source>
</evidence>
<comment type="caution">
    <text evidence="10">The sequence shown here is derived from an EMBL/GenBank/DDBJ whole genome shotgun (WGS) entry which is preliminary data.</text>
</comment>
<dbReference type="PANTHER" id="PTHR11705">
    <property type="entry name" value="PROTEASE FAMILY M14 CARBOXYPEPTIDASE A,B"/>
    <property type="match status" value="1"/>
</dbReference>
<dbReference type="SMART" id="SM00631">
    <property type="entry name" value="Zn_pept"/>
    <property type="match status" value="1"/>
</dbReference>
<keyword evidence="4" id="KW-0378">Hydrolase</keyword>
<evidence type="ECO:0000256" key="1">
    <source>
        <dbReference type="ARBA" id="ARBA00001947"/>
    </source>
</evidence>
<evidence type="ECO:0000256" key="6">
    <source>
        <dbReference type="ARBA" id="ARBA00023049"/>
    </source>
</evidence>
<dbReference type="SUPFAM" id="SSF53187">
    <property type="entry name" value="Zn-dependent exopeptidases"/>
    <property type="match status" value="1"/>
</dbReference>
<evidence type="ECO:0000313" key="11">
    <source>
        <dbReference type="Proteomes" id="UP001500507"/>
    </source>
</evidence>
<dbReference type="EMBL" id="BAAAFG010000002">
    <property type="protein sequence ID" value="GAA0871204.1"/>
    <property type="molecule type" value="Genomic_DNA"/>
</dbReference>
<gene>
    <name evidence="10" type="ORF">GCM10009117_03500</name>
</gene>
<comment type="similarity">
    <text evidence="2 7">Belongs to the peptidase M14 family.</text>
</comment>
<organism evidence="10 11">
    <name type="scientific">Gangjinia marincola</name>
    <dbReference type="NCBI Taxonomy" id="578463"/>
    <lineage>
        <taxon>Bacteria</taxon>
        <taxon>Pseudomonadati</taxon>
        <taxon>Bacteroidota</taxon>
        <taxon>Flavobacteriia</taxon>
        <taxon>Flavobacteriales</taxon>
        <taxon>Flavobacteriaceae</taxon>
        <taxon>Gangjinia</taxon>
    </lineage>
</organism>
<dbReference type="Gene3D" id="3.40.630.10">
    <property type="entry name" value="Zn peptidases"/>
    <property type="match status" value="1"/>
</dbReference>
<comment type="cofactor">
    <cofactor evidence="1">
        <name>Zn(2+)</name>
        <dbReference type="ChEBI" id="CHEBI:29105"/>
    </cofactor>
</comment>
<dbReference type="InterPro" id="IPR000834">
    <property type="entry name" value="Peptidase_M14"/>
</dbReference>
<keyword evidence="3" id="KW-0645">Protease</keyword>
<evidence type="ECO:0000256" key="4">
    <source>
        <dbReference type="ARBA" id="ARBA00022801"/>
    </source>
</evidence>
<evidence type="ECO:0000256" key="2">
    <source>
        <dbReference type="ARBA" id="ARBA00005988"/>
    </source>
</evidence>
<name>A0ABP3XPL5_9FLAO</name>
<dbReference type="PANTHER" id="PTHR11705:SF143">
    <property type="entry name" value="SLL0236 PROTEIN"/>
    <property type="match status" value="1"/>
</dbReference>
<dbReference type="Pfam" id="PF00246">
    <property type="entry name" value="Peptidase_M14"/>
    <property type="match status" value="1"/>
</dbReference>
<keyword evidence="5" id="KW-0862">Zinc</keyword>
<dbReference type="PROSITE" id="PS52035">
    <property type="entry name" value="PEPTIDASE_M14"/>
    <property type="match status" value="1"/>
</dbReference>
<feature type="chain" id="PRO_5046295926" evidence="8">
    <location>
        <begin position="20"/>
        <end position="838"/>
    </location>
</feature>
<sequence length="838" mass="95479">MRNTLTLFVLLAFFSATFAQNDVSLSYYLPQDVMYDPSIPTPQEIIGFTPGEWHVTHDKLVEYMKALAKASNRVTLENRGETFEDRPILLLTITSSNNHSKIDQIKKDHVTLTMPESNGAITSSMPIVVYQGFSIHGNEPSGSNAALVAAYYLAAAQGEKINDLLNNTVILFDPSFNPDGLQRFAYWANTNKSEHINPDPQDREYSEVWPGGRTNHYWFDMNRDWLPVQLPESRARIKTFHDWYPNILTDHHEMGSNATFFFQPGIQSRTHPLTPKMNQQLTKEIANFHAKALDNIGSLYYTEESFDDFYYGKGSTFPDINGSIGILFEQASSRGHAQETENGLLTFPFTIRNQFTAALSTLEAAVNMRKQILDYQRDFYIEARKTAEKGAYVFGNEKDAASAYHLAEILKRHKIDVHQVKQEFDLNGKKYRPGYSYVVPKNQRQHRLLKGMFEKRTTFQDSLFYDISAWTFPLAFNLDYAENASLANAGTKIESLEKPSAKAITKSNYGYVMEWHEYYTPKALNLVLNAKLRAKVGMQPFELKGSYYDYGTIFIPVQNQELSPEKLAEKLNEISKESGVTFNPVSTGLTKGIDLGSNQFRAIKKQKVAMFVGSGINPYDAGEIWHLFDQRYDMMITKLDVKNMSRYDLSKYTDLIIPATWGNPFDDKAVEKLTAWTKNGGTLIGYKNVANWFKKNKFLSISTKKTKNPAKNVTFEQARNFNGAQVIGGAIFNTNLDRSHPIAFGYKNDELPLFRNTTLFVESDSTSYKNPIKYTKDPLLSGYISDINLEALKETRPFVHQSKGRGEVILFTDNTNFRAFWYGTNKLLMNAIFFGDKM</sequence>
<dbReference type="SUPFAM" id="SSF52317">
    <property type="entry name" value="Class I glutamine amidotransferase-like"/>
    <property type="match status" value="1"/>
</dbReference>
<protein>
    <submittedName>
        <fullName evidence="10">M14 family metallopeptidase</fullName>
    </submittedName>
</protein>
<dbReference type="Proteomes" id="UP001500507">
    <property type="component" value="Unassembled WGS sequence"/>
</dbReference>
<evidence type="ECO:0000259" key="9">
    <source>
        <dbReference type="PROSITE" id="PS52035"/>
    </source>
</evidence>
<keyword evidence="8" id="KW-0732">Signal</keyword>
<reference evidence="11" key="1">
    <citation type="journal article" date="2019" name="Int. J. Syst. Evol. Microbiol.">
        <title>The Global Catalogue of Microorganisms (GCM) 10K type strain sequencing project: providing services to taxonomists for standard genome sequencing and annotation.</title>
        <authorList>
            <consortium name="The Broad Institute Genomics Platform"/>
            <consortium name="The Broad Institute Genome Sequencing Center for Infectious Disease"/>
            <person name="Wu L."/>
            <person name="Ma J."/>
        </authorList>
    </citation>
    <scope>NUCLEOTIDE SEQUENCE [LARGE SCALE GENOMIC DNA]</scope>
    <source>
        <strain evidence="11">JCM 16082</strain>
    </source>
</reference>
<dbReference type="InterPro" id="IPR029062">
    <property type="entry name" value="Class_I_gatase-like"/>
</dbReference>
<comment type="caution">
    <text evidence="7">Lacks conserved residue(s) required for the propagation of feature annotation.</text>
</comment>
<feature type="domain" description="Peptidase M14" evidence="9">
    <location>
        <begin position="53"/>
        <end position="351"/>
    </location>
</feature>
<evidence type="ECO:0000313" key="10">
    <source>
        <dbReference type="EMBL" id="GAA0871204.1"/>
    </source>
</evidence>
<keyword evidence="11" id="KW-1185">Reference proteome</keyword>
<evidence type="ECO:0000256" key="7">
    <source>
        <dbReference type="PROSITE-ProRule" id="PRU01379"/>
    </source>
</evidence>
<keyword evidence="6" id="KW-0482">Metalloprotease</keyword>
<accession>A0ABP3XPL5</accession>
<evidence type="ECO:0000256" key="3">
    <source>
        <dbReference type="ARBA" id="ARBA00022670"/>
    </source>
</evidence>